<proteinExistence type="inferred from homology"/>
<dbReference type="GO" id="GO:0003676">
    <property type="term" value="F:nucleic acid binding"/>
    <property type="evidence" value="ECO:0007669"/>
    <property type="project" value="InterPro"/>
</dbReference>
<reference evidence="8 9" key="1">
    <citation type="submission" date="2018-12" db="EMBL/GenBank/DDBJ databases">
        <authorList>
            <consortium name="Pathogen Informatics"/>
        </authorList>
    </citation>
    <scope>NUCLEOTIDE SEQUENCE [LARGE SCALE GENOMIC DNA]</scope>
    <source>
        <strain evidence="8 9">NCTC13071</strain>
    </source>
</reference>
<dbReference type="GO" id="GO:0006308">
    <property type="term" value="P:DNA catabolic process"/>
    <property type="evidence" value="ECO:0007669"/>
    <property type="project" value="UniProtKB-UniRule"/>
</dbReference>
<evidence type="ECO:0000256" key="5">
    <source>
        <dbReference type="RuleBase" id="RU004355"/>
    </source>
</evidence>
<evidence type="ECO:0000313" key="9">
    <source>
        <dbReference type="Proteomes" id="UP000274578"/>
    </source>
</evidence>
<feature type="domain" description="Exonuclease VII large subunit C-terminal" evidence="6">
    <location>
        <begin position="135"/>
        <end position="427"/>
    </location>
</feature>
<dbReference type="PANTHER" id="PTHR30008:SF0">
    <property type="entry name" value="EXODEOXYRIBONUCLEASE 7 LARGE SUBUNIT"/>
    <property type="match status" value="1"/>
</dbReference>
<dbReference type="Pfam" id="PF13742">
    <property type="entry name" value="tRNA_anti_2"/>
    <property type="match status" value="1"/>
</dbReference>
<protein>
    <recommendedName>
        <fullName evidence="5">Exodeoxyribonuclease 7 large subunit</fullName>
        <ecNumber evidence="5">3.1.11.6</ecNumber>
    </recommendedName>
</protein>
<dbReference type="Pfam" id="PF02601">
    <property type="entry name" value="Exonuc_VII_L"/>
    <property type="match status" value="1"/>
</dbReference>
<organism evidence="8 9">
    <name type="scientific">Segatella oris</name>
    <dbReference type="NCBI Taxonomy" id="28135"/>
    <lineage>
        <taxon>Bacteria</taxon>
        <taxon>Pseudomonadati</taxon>
        <taxon>Bacteroidota</taxon>
        <taxon>Bacteroidia</taxon>
        <taxon>Bacteroidales</taxon>
        <taxon>Prevotellaceae</taxon>
        <taxon>Segatella</taxon>
    </lineage>
</organism>
<evidence type="ECO:0000313" key="8">
    <source>
        <dbReference type="EMBL" id="VEH16161.1"/>
    </source>
</evidence>
<dbReference type="InterPro" id="IPR025824">
    <property type="entry name" value="OB-fold_nuc-bd_dom"/>
</dbReference>
<comment type="catalytic activity">
    <reaction evidence="5">
        <text>Exonucleolytic cleavage in either 5'- to 3'- or 3'- to 5'-direction to yield nucleoside 5'-phosphates.</text>
        <dbReference type="EC" id="3.1.11.6"/>
    </reaction>
</comment>
<dbReference type="InterPro" id="IPR003753">
    <property type="entry name" value="Exonuc_VII_L"/>
</dbReference>
<evidence type="ECO:0000256" key="2">
    <source>
        <dbReference type="ARBA" id="ARBA00022722"/>
    </source>
</evidence>
<evidence type="ECO:0000256" key="1">
    <source>
        <dbReference type="ARBA" id="ARBA00022490"/>
    </source>
</evidence>
<dbReference type="RefSeq" id="WP_018919540.1">
    <property type="nucleotide sequence ID" value="NZ_LR134384.1"/>
</dbReference>
<evidence type="ECO:0000256" key="3">
    <source>
        <dbReference type="ARBA" id="ARBA00022801"/>
    </source>
</evidence>
<accession>A0A3S4X363</accession>
<sequence length="430" mass="48700">MKALSLYELNNLVREVISTTLHDEYWVETELSELREVRGHCYMELIQKDLFSNTPIAKASAKCWKNKWQLLSPKFEKVTGQSLRSGLKVLLKVYPDFHEAYGFSWIVTDINPEFTMGDMARKRLEIVNQLKAEGVFDLQKELKMPLFAQRIAVISSANAAGYGDFCNQLADNSYGLQFHTRLFSAVMQGEGVEQSVIAALNEINSNVDDFDVVVIIRGGGATSDMSGFDTLSLAENVANFPLPIITGIGHDRDESVLDMVSHTRVKTPTAAAAFLVDHLERVYERVLDAQNELLSTIQHRMEMEKARLQHLGEKIPMLFSLYKGRQEARLDRIFISISTAIQTRLAQENRLLDGLAQRIKPSMERRLMREHYRLDLLSQRAKALDPALLLRRGYSMTTLNGHVVKDKSQLKPGDEIVTRLEKGTVTSIIK</sequence>
<dbReference type="CDD" id="cd04489">
    <property type="entry name" value="ExoVII_LU_OBF"/>
    <property type="match status" value="1"/>
</dbReference>
<keyword evidence="3 5" id="KW-0378">Hydrolase</keyword>
<dbReference type="AlphaFoldDB" id="A0A3S4X363"/>
<feature type="domain" description="OB-fold nucleic acid binding" evidence="7">
    <location>
        <begin position="4"/>
        <end position="110"/>
    </location>
</feature>
<keyword evidence="4 5" id="KW-0269">Exonuclease</keyword>
<evidence type="ECO:0000256" key="4">
    <source>
        <dbReference type="ARBA" id="ARBA00022839"/>
    </source>
</evidence>
<keyword evidence="1" id="KW-0963">Cytoplasm</keyword>
<name>A0A3S4X363_9BACT</name>
<dbReference type="Proteomes" id="UP000274578">
    <property type="component" value="Chromosome 1"/>
</dbReference>
<comment type="similarity">
    <text evidence="5">Belongs to the XseA family.</text>
</comment>
<dbReference type="GeneID" id="85012949"/>
<dbReference type="KEGG" id="poc:NCTC13071_02184"/>
<keyword evidence="2 5" id="KW-0540">Nuclease</keyword>
<dbReference type="InterPro" id="IPR020579">
    <property type="entry name" value="Exonuc_VII_lsu_C"/>
</dbReference>
<dbReference type="EMBL" id="LR134384">
    <property type="protein sequence ID" value="VEH16161.1"/>
    <property type="molecule type" value="Genomic_DNA"/>
</dbReference>
<gene>
    <name evidence="8" type="primary">xseA</name>
    <name evidence="8" type="ORF">NCTC13071_02184</name>
</gene>
<dbReference type="NCBIfam" id="TIGR00237">
    <property type="entry name" value="xseA"/>
    <property type="match status" value="1"/>
</dbReference>
<dbReference type="GO" id="GO:0008855">
    <property type="term" value="F:exodeoxyribonuclease VII activity"/>
    <property type="evidence" value="ECO:0007669"/>
    <property type="project" value="UniProtKB-UniRule"/>
</dbReference>
<evidence type="ECO:0000259" key="6">
    <source>
        <dbReference type="Pfam" id="PF02601"/>
    </source>
</evidence>
<evidence type="ECO:0000259" key="7">
    <source>
        <dbReference type="Pfam" id="PF13742"/>
    </source>
</evidence>
<dbReference type="PANTHER" id="PTHR30008">
    <property type="entry name" value="EXODEOXYRIBONUCLEASE 7 LARGE SUBUNIT"/>
    <property type="match status" value="1"/>
</dbReference>
<dbReference type="EC" id="3.1.11.6" evidence="5"/>
<dbReference type="GO" id="GO:0005737">
    <property type="term" value="C:cytoplasm"/>
    <property type="evidence" value="ECO:0007669"/>
    <property type="project" value="UniProtKB-SubCell"/>
</dbReference>
<dbReference type="GO" id="GO:0009318">
    <property type="term" value="C:exodeoxyribonuclease VII complex"/>
    <property type="evidence" value="ECO:0007669"/>
    <property type="project" value="UniProtKB-UniRule"/>
</dbReference>
<comment type="subcellular location">
    <subcellularLocation>
        <location evidence="5">Cytoplasm</location>
    </subcellularLocation>
</comment>